<proteinExistence type="predicted"/>
<accession>A0A139GWF1</accession>
<organism evidence="1 2">
    <name type="scientific">Pseudocercospora eumusae</name>
    <dbReference type="NCBI Taxonomy" id="321146"/>
    <lineage>
        <taxon>Eukaryota</taxon>
        <taxon>Fungi</taxon>
        <taxon>Dikarya</taxon>
        <taxon>Ascomycota</taxon>
        <taxon>Pezizomycotina</taxon>
        <taxon>Dothideomycetes</taxon>
        <taxon>Dothideomycetidae</taxon>
        <taxon>Mycosphaerellales</taxon>
        <taxon>Mycosphaerellaceae</taxon>
        <taxon>Pseudocercospora</taxon>
    </lineage>
</organism>
<dbReference type="EMBL" id="LFZN01000280">
    <property type="protein sequence ID" value="KXS94534.1"/>
    <property type="molecule type" value="Genomic_DNA"/>
</dbReference>
<sequence length="106" mass="12308">MTTWAWPRQRIVQPSSRRVLSPPETHFIKMRSRPAHLQSTRRGLGAQKKPDVTQGLVLNTGKELIWLLYDQGRIERNTGQSREGSRPFIDVDIRARKERVEDDVCT</sequence>
<name>A0A139GWF1_9PEZI</name>
<gene>
    <name evidence="1" type="ORF">AC578_7498</name>
</gene>
<evidence type="ECO:0000313" key="2">
    <source>
        <dbReference type="Proteomes" id="UP000070133"/>
    </source>
</evidence>
<dbReference type="AlphaFoldDB" id="A0A139GWF1"/>
<protein>
    <submittedName>
        <fullName evidence="1">Uncharacterized protein</fullName>
    </submittedName>
</protein>
<comment type="caution">
    <text evidence="1">The sequence shown here is derived from an EMBL/GenBank/DDBJ whole genome shotgun (WGS) entry which is preliminary data.</text>
</comment>
<reference evidence="1 2" key="1">
    <citation type="submission" date="2015-07" db="EMBL/GenBank/DDBJ databases">
        <title>Comparative genomics of the Sigatoka disease complex on banana suggests a link between parallel evolutionary changes in Pseudocercospora fijiensis and Pseudocercospora eumusae and increased virulence on the banana host.</title>
        <authorList>
            <person name="Chang T.-C."/>
            <person name="Salvucci A."/>
            <person name="Crous P.W."/>
            <person name="Stergiopoulos I."/>
        </authorList>
    </citation>
    <scope>NUCLEOTIDE SEQUENCE [LARGE SCALE GENOMIC DNA]</scope>
    <source>
        <strain evidence="1 2">CBS 114824</strain>
    </source>
</reference>
<dbReference type="Proteomes" id="UP000070133">
    <property type="component" value="Unassembled WGS sequence"/>
</dbReference>
<keyword evidence="2" id="KW-1185">Reference proteome</keyword>
<evidence type="ECO:0000313" key="1">
    <source>
        <dbReference type="EMBL" id="KXS94534.1"/>
    </source>
</evidence>